<dbReference type="InterPro" id="IPR005091">
    <property type="entry name" value="MSP1b"/>
</dbReference>
<dbReference type="AlphaFoldDB" id="A0A643CKV6"/>
<proteinExistence type="predicted"/>
<accession>A0A643CKV6</accession>
<gene>
    <name evidence="1" type="ORF">FY207_02690</name>
</gene>
<dbReference type="Pfam" id="PF03429">
    <property type="entry name" value="MSP1b"/>
    <property type="match status" value="1"/>
</dbReference>
<sequence length="40" mass="4416">MDEAPDTGERVVVQYGEEREFGKAAAWGLAGFKRTVDESL</sequence>
<protein>
    <submittedName>
        <fullName evidence="1">Uncharacterized protein</fullName>
    </submittedName>
</protein>
<name>A0A643CKV6_ANAMA</name>
<organism evidence="1">
    <name type="scientific">Anaplasma marginale</name>
    <dbReference type="NCBI Taxonomy" id="770"/>
    <lineage>
        <taxon>Bacteria</taxon>
        <taxon>Pseudomonadati</taxon>
        <taxon>Pseudomonadota</taxon>
        <taxon>Alphaproteobacteria</taxon>
        <taxon>Rickettsiales</taxon>
        <taxon>Anaplasmataceae</taxon>
        <taxon>Anaplasma</taxon>
    </lineage>
</organism>
<evidence type="ECO:0000313" key="1">
    <source>
        <dbReference type="EMBL" id="KAB0452034.1"/>
    </source>
</evidence>
<dbReference type="EMBL" id="VTCY01000006">
    <property type="protein sequence ID" value="KAB0452034.1"/>
    <property type="molecule type" value="Genomic_DNA"/>
</dbReference>
<feature type="non-terminal residue" evidence="1">
    <location>
        <position position="40"/>
    </location>
</feature>
<reference evidence="1" key="1">
    <citation type="submission" date="2019-08" db="EMBL/GenBank/DDBJ databases">
        <authorList>
            <person name="Amaro Estrada I."/>
            <person name="Quiroz Castaneda R.E."/>
            <person name="Martinez Ocampo F."/>
            <person name="Rodriguez Camarillo S.D."/>
        </authorList>
    </citation>
    <scope>NUCLEOTIDE SEQUENCE</scope>
    <source>
        <strain evidence="1">MEX-30-184-02</strain>
    </source>
</reference>
<comment type="caution">
    <text evidence="1">The sequence shown here is derived from an EMBL/GenBank/DDBJ whole genome shotgun (WGS) entry which is preliminary data.</text>
</comment>